<feature type="domain" description="T-SNARE coiled-coil homology" evidence="8">
    <location>
        <begin position="553"/>
        <end position="615"/>
    </location>
</feature>
<proteinExistence type="inferred from homology"/>
<evidence type="ECO:0000313" key="11">
    <source>
        <dbReference type="Proteomes" id="UP000033220"/>
    </source>
</evidence>
<dbReference type="Pfam" id="PF07238">
    <property type="entry name" value="PilZ"/>
    <property type="match status" value="1"/>
</dbReference>
<keyword evidence="6" id="KW-0812">Transmembrane</keyword>
<feature type="domain" description="HAMP" evidence="9">
    <location>
        <begin position="308"/>
        <end position="361"/>
    </location>
</feature>
<evidence type="ECO:0000256" key="6">
    <source>
        <dbReference type="SAM" id="Phobius"/>
    </source>
</evidence>
<dbReference type="AlphaFoldDB" id="H6SKA0"/>
<dbReference type="RefSeq" id="WP_014415051.1">
    <property type="nucleotide sequence ID" value="NC_017059.1"/>
</dbReference>
<dbReference type="GO" id="GO:0035438">
    <property type="term" value="F:cyclic-di-GMP binding"/>
    <property type="evidence" value="ECO:0007669"/>
    <property type="project" value="InterPro"/>
</dbReference>
<dbReference type="EMBL" id="HE663493">
    <property type="protein sequence ID" value="CCG08415.1"/>
    <property type="molecule type" value="Genomic_DNA"/>
</dbReference>
<dbReference type="InterPro" id="IPR003660">
    <property type="entry name" value="HAMP_dom"/>
</dbReference>
<dbReference type="SUPFAM" id="SSF103190">
    <property type="entry name" value="Sensory domain-like"/>
    <property type="match status" value="1"/>
</dbReference>
<feature type="transmembrane region" description="Helical" evidence="6">
    <location>
        <begin position="285"/>
        <end position="311"/>
    </location>
</feature>
<dbReference type="PANTHER" id="PTHR32089">
    <property type="entry name" value="METHYL-ACCEPTING CHEMOTAXIS PROTEIN MCPB"/>
    <property type="match status" value="1"/>
</dbReference>
<dbReference type="eggNOG" id="COG0840">
    <property type="taxonomic scope" value="Bacteria"/>
</dbReference>
<evidence type="ECO:0000256" key="5">
    <source>
        <dbReference type="PROSITE-ProRule" id="PRU00284"/>
    </source>
</evidence>
<dbReference type="PRINTS" id="PR00260">
    <property type="entry name" value="CHEMTRNSDUCR"/>
</dbReference>
<keyword evidence="2" id="KW-0997">Cell inner membrane</keyword>
<gene>
    <name evidence="10" type="primary">tlp1</name>
    <name evidence="10" type="ORF">RSPPHO_01789</name>
</gene>
<keyword evidence="11" id="KW-1185">Reference proteome</keyword>
<accession>H6SKA0</accession>
<evidence type="ECO:0000256" key="1">
    <source>
        <dbReference type="ARBA" id="ARBA00004429"/>
    </source>
</evidence>
<dbReference type="SMART" id="SM00283">
    <property type="entry name" value="MA"/>
    <property type="match status" value="1"/>
</dbReference>
<dbReference type="InterPro" id="IPR029151">
    <property type="entry name" value="Sensor-like_sf"/>
</dbReference>
<dbReference type="OrthoDB" id="1776073at2"/>
<evidence type="ECO:0000259" key="8">
    <source>
        <dbReference type="PROSITE" id="PS50192"/>
    </source>
</evidence>
<dbReference type="Pfam" id="PF00015">
    <property type="entry name" value="MCPsignal"/>
    <property type="match status" value="1"/>
</dbReference>
<dbReference type="InterPro" id="IPR000727">
    <property type="entry name" value="T_SNARE_dom"/>
</dbReference>
<comment type="similarity">
    <text evidence="4">Belongs to the methyl-accepting chemotaxis (MCP) protein family.</text>
</comment>
<dbReference type="Pfam" id="PF00672">
    <property type="entry name" value="HAMP"/>
    <property type="match status" value="1"/>
</dbReference>
<evidence type="ECO:0000259" key="9">
    <source>
        <dbReference type="PROSITE" id="PS50885"/>
    </source>
</evidence>
<organism evidence="10 11">
    <name type="scientific">Pararhodospirillum photometricum DSM 122</name>
    <dbReference type="NCBI Taxonomy" id="1150469"/>
    <lineage>
        <taxon>Bacteria</taxon>
        <taxon>Pseudomonadati</taxon>
        <taxon>Pseudomonadota</taxon>
        <taxon>Alphaproteobacteria</taxon>
        <taxon>Rhodospirillales</taxon>
        <taxon>Rhodospirillaceae</taxon>
        <taxon>Pararhodospirillum</taxon>
    </lineage>
</organism>
<dbReference type="Gene3D" id="6.10.340.10">
    <property type="match status" value="1"/>
</dbReference>
<name>H6SKA0_PARPM</name>
<dbReference type="GO" id="GO:0006935">
    <property type="term" value="P:chemotaxis"/>
    <property type="evidence" value="ECO:0007669"/>
    <property type="project" value="InterPro"/>
</dbReference>
<dbReference type="KEGG" id="rpm:RSPPHO_01789"/>
<dbReference type="GO" id="GO:0004888">
    <property type="term" value="F:transmembrane signaling receptor activity"/>
    <property type="evidence" value="ECO:0007669"/>
    <property type="project" value="InterPro"/>
</dbReference>
<keyword evidence="3 5" id="KW-0807">Transducer</keyword>
<comment type="subcellular location">
    <subcellularLocation>
        <location evidence="1">Cell inner membrane</location>
        <topology evidence="1">Multi-pass membrane protein</topology>
    </subcellularLocation>
</comment>
<keyword evidence="6" id="KW-0472">Membrane</keyword>
<keyword evidence="2" id="KW-1003">Cell membrane</keyword>
<dbReference type="GO" id="GO:0005886">
    <property type="term" value="C:plasma membrane"/>
    <property type="evidence" value="ECO:0007669"/>
    <property type="project" value="UniProtKB-SubCell"/>
</dbReference>
<evidence type="ECO:0000256" key="3">
    <source>
        <dbReference type="ARBA" id="ARBA00023224"/>
    </source>
</evidence>
<dbReference type="InterPro" id="IPR029150">
    <property type="entry name" value="dCache_3"/>
</dbReference>
<evidence type="ECO:0000256" key="2">
    <source>
        <dbReference type="ARBA" id="ARBA00022519"/>
    </source>
</evidence>
<feature type="domain" description="Methyl-accepting transducer" evidence="7">
    <location>
        <begin position="383"/>
        <end position="627"/>
    </location>
</feature>
<sequence length="748" mass="79412">MKRVKFMGSIRARAVLASVVPLLLGAGLLCGLSFYQTQESNQRATQDRLNRTADLIEHHVARQSALVETLAAALAGLEPVQTLTAARDHDGLVTLLRPVFKAVSGAYEITQMQVHDPKVISLARLHQEEKWGDDLSGKRPMLVAVNKELKPREGIETGVFGLSIRGAVPVMAGGRHVGSLETGSFLTDAFLKTLVGEGTQIAVYGPGKTGVERQASTLGDRPAFLDGESVGRAAAGQAVSATVERDGRTWAVGTRRLSDAMGAPFGVLEVSVDISDLVAEFHEGAMWSAVIVGTIVILGVGVALVFAWSLTGPVLATTRAMAALSDGRDDIVIVGETRSDELGQMARALSVFRDVLAEWRKMEAQKVSREEVDAQKINALRAMADTVETNVHAAVDTVAQRSREMCAQADALKSSAGRVQDHTTSVAAAAEQAQASARSVASATEQLTASIGAIGERMTQSAAIAREAVATASQTQGVVRTLESVGESIGDVVKLIGDIAAQTNLLALNATIEAARAGEAGKGFAVVAGEVKSLAGQTTRSTSEIEQRVGEIRKVSQDVAHAIGQLSRTIEGINALTGDVAQAVVEQQAATDDIARNVRESSEATLDVSRRIVAVADEARSNTDKADSLRHDAETLLSAVRDLGGRVTQVVRTSADETDRRRFRRFECSVRVRLVHGGAWQEAQLHDISRQGALIVPVQPLAQGEAIQMEIPALHATWTAHVIGHSDVGLHLAFDEEHEIAFHRLGVA</sequence>
<dbReference type="SUPFAM" id="SSF141371">
    <property type="entry name" value="PilZ domain-like"/>
    <property type="match status" value="1"/>
</dbReference>
<keyword evidence="6" id="KW-1133">Transmembrane helix</keyword>
<reference evidence="10 11" key="1">
    <citation type="submission" date="2012-02" db="EMBL/GenBank/DDBJ databases">
        <title>Shotgun genome sequence of Phaeospirillum photometricum DSM 122.</title>
        <authorList>
            <person name="Duquesne K."/>
            <person name="Sturgis J."/>
        </authorList>
    </citation>
    <scope>NUCLEOTIDE SEQUENCE [LARGE SCALE GENOMIC DNA]</scope>
    <source>
        <strain evidence="11">DSM122</strain>
    </source>
</reference>
<dbReference type="Gene3D" id="1.10.287.950">
    <property type="entry name" value="Methyl-accepting chemotaxis protein"/>
    <property type="match status" value="1"/>
</dbReference>
<dbReference type="PROSITE" id="PS50111">
    <property type="entry name" value="CHEMOTAXIS_TRANSDUC_2"/>
    <property type="match status" value="1"/>
</dbReference>
<dbReference type="HOGENOM" id="CLU_000445_107_19_5"/>
<dbReference type="STRING" id="1150469.RSPPHO_01789"/>
<dbReference type="InterPro" id="IPR004089">
    <property type="entry name" value="MCPsignal_dom"/>
</dbReference>
<dbReference type="Gene3D" id="2.40.10.220">
    <property type="entry name" value="predicted glycosyltransferase like domains"/>
    <property type="match status" value="1"/>
</dbReference>
<dbReference type="PROSITE" id="PS50885">
    <property type="entry name" value="HAMP"/>
    <property type="match status" value="1"/>
</dbReference>
<dbReference type="PROSITE" id="PS50192">
    <property type="entry name" value="T_SNARE"/>
    <property type="match status" value="1"/>
</dbReference>
<protein>
    <submittedName>
        <fullName evidence="10">Tlp1</fullName>
    </submittedName>
</protein>
<dbReference type="InterPro" id="IPR009875">
    <property type="entry name" value="PilZ_domain"/>
</dbReference>
<dbReference type="Pfam" id="PF14827">
    <property type="entry name" value="dCache_3"/>
    <property type="match status" value="1"/>
</dbReference>
<dbReference type="SUPFAM" id="SSF58104">
    <property type="entry name" value="Methyl-accepting chemotaxis protein (MCP) signaling domain"/>
    <property type="match status" value="1"/>
</dbReference>
<evidence type="ECO:0000313" key="10">
    <source>
        <dbReference type="EMBL" id="CCG08415.1"/>
    </source>
</evidence>
<evidence type="ECO:0000256" key="4">
    <source>
        <dbReference type="ARBA" id="ARBA00029447"/>
    </source>
</evidence>
<dbReference type="PANTHER" id="PTHR32089:SF112">
    <property type="entry name" value="LYSOZYME-LIKE PROTEIN-RELATED"/>
    <property type="match status" value="1"/>
</dbReference>
<evidence type="ECO:0000259" key="7">
    <source>
        <dbReference type="PROSITE" id="PS50111"/>
    </source>
</evidence>
<dbReference type="GO" id="GO:0007165">
    <property type="term" value="P:signal transduction"/>
    <property type="evidence" value="ECO:0007669"/>
    <property type="project" value="UniProtKB-KW"/>
</dbReference>
<dbReference type="Proteomes" id="UP000033220">
    <property type="component" value="Chromosome DSM 122"/>
</dbReference>
<dbReference type="InterPro" id="IPR004090">
    <property type="entry name" value="Chemotax_Me-accpt_rcpt"/>
</dbReference>